<sequence length="70" mass="7364">MIFGGPEGLYAFAMGAGGGIDMFRDGGGTDKADGLYTRVAGQQASRLIATVNNVKHAVRQASLLQKLRHT</sequence>
<protein>
    <submittedName>
        <fullName evidence="1">Uncharacterized protein</fullName>
    </submittedName>
</protein>
<name>A0A655DE15_SALET</name>
<reference evidence="1 2" key="1">
    <citation type="submission" date="2015-03" db="EMBL/GenBank/DDBJ databases">
        <authorList>
            <consortium name="Pathogen Informatics"/>
        </authorList>
    </citation>
    <scope>NUCLEOTIDE SEQUENCE [LARGE SCALE GENOMIC DNA]</scope>
    <source>
        <strain evidence="1 2">A1104</strain>
    </source>
</reference>
<dbReference type="Proteomes" id="UP000041314">
    <property type="component" value="Unassembled WGS sequence"/>
</dbReference>
<proteinExistence type="predicted"/>
<evidence type="ECO:0000313" key="2">
    <source>
        <dbReference type="Proteomes" id="UP000041314"/>
    </source>
</evidence>
<gene>
    <name evidence="1" type="ORF">ERS008198_03205</name>
</gene>
<evidence type="ECO:0000313" key="1">
    <source>
        <dbReference type="EMBL" id="CNU63198.1"/>
    </source>
</evidence>
<accession>A0A655DE15</accession>
<dbReference type="AlphaFoldDB" id="A0A655DE15"/>
<organism evidence="1 2">
    <name type="scientific">Salmonella enterica subsp. enterica serovar Bovismorbificans</name>
    <dbReference type="NCBI Taxonomy" id="58097"/>
    <lineage>
        <taxon>Bacteria</taxon>
        <taxon>Pseudomonadati</taxon>
        <taxon>Pseudomonadota</taxon>
        <taxon>Gammaproteobacteria</taxon>
        <taxon>Enterobacterales</taxon>
        <taxon>Enterobacteriaceae</taxon>
        <taxon>Salmonella</taxon>
    </lineage>
</organism>
<dbReference type="EMBL" id="CQPA01000029">
    <property type="protein sequence ID" value="CNU63198.1"/>
    <property type="molecule type" value="Genomic_DNA"/>
</dbReference>